<evidence type="ECO:0008006" key="4">
    <source>
        <dbReference type="Google" id="ProtNLM"/>
    </source>
</evidence>
<evidence type="ECO:0000256" key="1">
    <source>
        <dbReference type="SAM" id="MobiDB-lite"/>
    </source>
</evidence>
<evidence type="ECO:0000313" key="2">
    <source>
        <dbReference type="EMBL" id="CEP08768.1"/>
    </source>
</evidence>
<evidence type="ECO:0000313" key="3">
    <source>
        <dbReference type="Proteomes" id="UP000054107"/>
    </source>
</evidence>
<feature type="region of interest" description="Disordered" evidence="1">
    <location>
        <begin position="1"/>
        <end position="29"/>
    </location>
</feature>
<organism evidence="2 3">
    <name type="scientific">Parasitella parasitica</name>
    <dbReference type="NCBI Taxonomy" id="35722"/>
    <lineage>
        <taxon>Eukaryota</taxon>
        <taxon>Fungi</taxon>
        <taxon>Fungi incertae sedis</taxon>
        <taxon>Mucoromycota</taxon>
        <taxon>Mucoromycotina</taxon>
        <taxon>Mucoromycetes</taxon>
        <taxon>Mucorales</taxon>
        <taxon>Mucorineae</taxon>
        <taxon>Mucoraceae</taxon>
        <taxon>Parasitella</taxon>
    </lineage>
</organism>
<feature type="non-terminal residue" evidence="2">
    <location>
        <position position="430"/>
    </location>
</feature>
<dbReference type="STRING" id="35722.A0A0B7N088"/>
<reference evidence="2 3" key="1">
    <citation type="submission" date="2014-09" db="EMBL/GenBank/DDBJ databases">
        <authorList>
            <person name="Ellenberger Sabrina"/>
        </authorList>
    </citation>
    <scope>NUCLEOTIDE SEQUENCE [LARGE SCALE GENOMIC DNA]</scope>
    <source>
        <strain evidence="2 3">CBS 412.66</strain>
    </source>
</reference>
<sequence>MSDSVSPDSSVAEIPATSNSSSSAMMDVDHQELGQSSGAVLAVPSVSLDDALKKLQQEVTSMSIQIALSGDKPRSEIDPLVKMLSAKKEDLKALKGVVSLVSMDEPISGGKSSLTAGLARFGGAPGNSIVPTGLPLFQWPGFIRDPKLEQFADIEECLRRFEDILTSHGLDFDTNWYRLLPRCLSSDLRDWLNEYVKASGPNVSWASLKAAISGRYGVPKEQLRFDRIRKFLDCSKQESETVDTFLERFKSLKAKSEVTDRFVVAKVFFDAFPKATSRLIVVAMGQAAESSFYDLDYVSAVARRLELAVDKNDGKFFQAASNTGGNNKRLSNDMVVSNEAKKSKYADAPATKSKGFIQQGRSKNVRQFGKTFSEHVTEGSCAKCNHAFRRGEHHVCNTGVRFGIKAGNNNDGNHKVKVIRVLSKKQRNQT</sequence>
<dbReference type="OrthoDB" id="2288643at2759"/>
<proteinExistence type="predicted"/>
<keyword evidence="3" id="KW-1185">Reference proteome</keyword>
<accession>A0A0B7N088</accession>
<name>A0A0B7N088_9FUNG</name>
<dbReference type="AlphaFoldDB" id="A0A0B7N088"/>
<dbReference type="Proteomes" id="UP000054107">
    <property type="component" value="Unassembled WGS sequence"/>
</dbReference>
<gene>
    <name evidence="2" type="primary">PARPA_02148.1 scaffold 3374</name>
</gene>
<protein>
    <recommendedName>
        <fullName evidence="4">Retrotransposon gag domain-containing protein</fullName>
    </recommendedName>
</protein>
<dbReference type="EMBL" id="LN720336">
    <property type="protein sequence ID" value="CEP08768.1"/>
    <property type="molecule type" value="Genomic_DNA"/>
</dbReference>